<dbReference type="RefSeq" id="WP_309956283.1">
    <property type="nucleotide sequence ID" value="NZ_JAVDUJ010000001.1"/>
</dbReference>
<evidence type="ECO:0000256" key="1">
    <source>
        <dbReference type="ARBA" id="ARBA00005859"/>
    </source>
</evidence>
<dbReference type="NCBIfam" id="NF001979">
    <property type="entry name" value="PRK00768.1"/>
    <property type="match status" value="1"/>
</dbReference>
<dbReference type="NCBIfam" id="TIGR00552">
    <property type="entry name" value="nadE"/>
    <property type="match status" value="1"/>
</dbReference>
<feature type="binding site" description="in other chain" evidence="8">
    <location>
        <position position="137"/>
    </location>
    <ligand>
        <name>deamido-NAD(+)</name>
        <dbReference type="ChEBI" id="CHEBI:58437"/>
        <note>ligand shared between two neighboring subunits</note>
    </ligand>
</feature>
<keyword evidence="2 8" id="KW-0436">Ligase</keyword>
<keyword evidence="5 8" id="KW-0067">ATP-binding</keyword>
<dbReference type="CDD" id="cd00553">
    <property type="entry name" value="NAD_synthase"/>
    <property type="match status" value="1"/>
</dbReference>
<comment type="caution">
    <text evidence="12">The sequence shown here is derived from an EMBL/GenBank/DDBJ whole genome shotgun (WGS) entry which is preliminary data.</text>
</comment>
<reference evidence="12 13" key="1">
    <citation type="submission" date="2023-07" db="EMBL/GenBank/DDBJ databases">
        <title>Sequencing the genomes of 1000 actinobacteria strains.</title>
        <authorList>
            <person name="Klenk H.-P."/>
        </authorList>
    </citation>
    <scope>NUCLEOTIDE SEQUENCE [LARGE SCALE GENOMIC DNA]</scope>
    <source>
        <strain evidence="12 13">DSM 15539</strain>
    </source>
</reference>
<feature type="binding site" evidence="8">
    <location>
        <position position="157"/>
    </location>
    <ligand>
        <name>ATP</name>
        <dbReference type="ChEBI" id="CHEBI:30616"/>
    </ligand>
</feature>
<evidence type="ECO:0000256" key="5">
    <source>
        <dbReference type="ARBA" id="ARBA00022840"/>
    </source>
</evidence>
<feature type="domain" description="NAD/GMP synthase" evidence="11">
    <location>
        <begin position="23"/>
        <end position="262"/>
    </location>
</feature>
<evidence type="ECO:0000256" key="3">
    <source>
        <dbReference type="ARBA" id="ARBA00022723"/>
    </source>
</evidence>
<dbReference type="PANTHER" id="PTHR23090">
    <property type="entry name" value="NH 3 /GLUTAMINE-DEPENDENT NAD + SYNTHETASE"/>
    <property type="match status" value="1"/>
</dbReference>
<name>A0ABU1T2H4_9ACTO</name>
<evidence type="ECO:0000256" key="6">
    <source>
        <dbReference type="ARBA" id="ARBA00022842"/>
    </source>
</evidence>
<dbReference type="InterPro" id="IPR014729">
    <property type="entry name" value="Rossmann-like_a/b/a_fold"/>
</dbReference>
<comment type="subunit">
    <text evidence="8">Homodimer.</text>
</comment>
<feature type="binding site" evidence="8">
    <location>
        <position position="50"/>
    </location>
    <ligand>
        <name>Mg(2+)</name>
        <dbReference type="ChEBI" id="CHEBI:18420"/>
    </ligand>
</feature>
<keyword evidence="7 8" id="KW-0520">NAD</keyword>
<dbReference type="EC" id="6.3.1.5" evidence="8 10"/>
<dbReference type="InterPro" id="IPR022310">
    <property type="entry name" value="NAD/GMP_synthase"/>
</dbReference>
<gene>
    <name evidence="8" type="primary">nadE</name>
    <name evidence="12" type="ORF">J2S36_001081</name>
</gene>
<evidence type="ECO:0000256" key="4">
    <source>
        <dbReference type="ARBA" id="ARBA00022741"/>
    </source>
</evidence>
<comment type="function">
    <text evidence="8">Catalyzes the ATP-dependent amidation of deamido-NAD to form NAD. Uses ammonia as a nitrogen source.</text>
</comment>
<proteinExistence type="inferred from homology"/>
<keyword evidence="4 8" id="KW-0547">Nucleotide-binding</keyword>
<sequence length="271" mass="29563">MLQHQIISELGVKPTVNYEIELAQRVNFLVEYLQATRAKGYVLGISGGVDSTLGGRLAQLAAERVRAAGGAAEFIAVRLPHHIQRDEADAQAALEFINPDRLITYNIGATADAMEAEYAQSIGVKISDFNKGNIKARLRMTAQYAIAGDLGMLVVGTDHAAEAVTGFYTKYGDGGADLTPLSGLNKRQVRGFVKYLGGGAALVGKVPTADLLDGNPGRTDEDELGLRYDDIDDYLEGKIVPPEIAARIEQFFVRSRHKRTMPVTPWETWWK</sequence>
<feature type="binding site" evidence="8">
    <location>
        <position position="177"/>
    </location>
    <ligand>
        <name>deamido-NAD(+)</name>
        <dbReference type="ChEBI" id="CHEBI:58437"/>
        <note>ligand shared between two neighboring subunits</note>
    </ligand>
</feature>
<comment type="catalytic activity">
    <reaction evidence="8 10">
        <text>deamido-NAD(+) + NH4(+) + ATP = AMP + diphosphate + NAD(+) + H(+)</text>
        <dbReference type="Rhea" id="RHEA:21188"/>
        <dbReference type="ChEBI" id="CHEBI:15378"/>
        <dbReference type="ChEBI" id="CHEBI:28938"/>
        <dbReference type="ChEBI" id="CHEBI:30616"/>
        <dbReference type="ChEBI" id="CHEBI:33019"/>
        <dbReference type="ChEBI" id="CHEBI:57540"/>
        <dbReference type="ChEBI" id="CHEBI:58437"/>
        <dbReference type="ChEBI" id="CHEBI:456215"/>
        <dbReference type="EC" id="6.3.1.5"/>
    </reaction>
</comment>
<evidence type="ECO:0000256" key="10">
    <source>
        <dbReference type="RuleBase" id="RU003812"/>
    </source>
</evidence>
<dbReference type="EMBL" id="JAVDUJ010000001">
    <property type="protein sequence ID" value="MDR6939538.1"/>
    <property type="molecule type" value="Genomic_DNA"/>
</dbReference>
<evidence type="ECO:0000256" key="7">
    <source>
        <dbReference type="ARBA" id="ARBA00023027"/>
    </source>
</evidence>
<keyword evidence="3 8" id="KW-0479">Metal-binding</keyword>
<protein>
    <recommendedName>
        <fullName evidence="8 10">NH(3)-dependent NAD(+) synthetase</fullName>
        <ecNumber evidence="8 10">6.3.1.5</ecNumber>
    </recommendedName>
</protein>
<dbReference type="Proteomes" id="UP001266099">
    <property type="component" value="Unassembled WGS sequence"/>
</dbReference>
<evidence type="ECO:0000256" key="8">
    <source>
        <dbReference type="HAMAP-Rule" id="MF_00193"/>
    </source>
</evidence>
<feature type="binding site" evidence="8">
    <location>
        <position position="186"/>
    </location>
    <ligand>
        <name>ATP</name>
        <dbReference type="ChEBI" id="CHEBI:30616"/>
    </ligand>
</feature>
<evidence type="ECO:0000256" key="2">
    <source>
        <dbReference type="ARBA" id="ARBA00022598"/>
    </source>
</evidence>
<dbReference type="HAMAP" id="MF_00193">
    <property type="entry name" value="NadE_ammonia_dep"/>
    <property type="match status" value="1"/>
</dbReference>
<dbReference type="GO" id="GO:0008795">
    <property type="term" value="F:NAD+ synthase activity"/>
    <property type="evidence" value="ECO:0007669"/>
    <property type="project" value="UniProtKB-EC"/>
</dbReference>
<comment type="similarity">
    <text evidence="1 8 9">Belongs to the NAD synthetase family.</text>
</comment>
<evidence type="ECO:0000313" key="12">
    <source>
        <dbReference type="EMBL" id="MDR6939538.1"/>
    </source>
</evidence>
<feature type="binding site" description="in other chain" evidence="8">
    <location>
        <position position="170"/>
    </location>
    <ligand>
        <name>deamido-NAD(+)</name>
        <dbReference type="ChEBI" id="CHEBI:58437"/>
        <note>ligand shared between two neighboring subunits</note>
    </ligand>
</feature>
<comment type="pathway">
    <text evidence="8">Cofactor biosynthesis; NAD(+) biosynthesis; NAD(+) from deamido-NAD(+) (ammonia route): step 1/1.</text>
</comment>
<accession>A0ABU1T2H4</accession>
<dbReference type="InterPro" id="IPR003694">
    <property type="entry name" value="NAD_synthase"/>
</dbReference>
<evidence type="ECO:0000256" key="9">
    <source>
        <dbReference type="RuleBase" id="RU003811"/>
    </source>
</evidence>
<evidence type="ECO:0000313" key="13">
    <source>
        <dbReference type="Proteomes" id="UP001266099"/>
    </source>
</evidence>
<dbReference type="Pfam" id="PF02540">
    <property type="entry name" value="NAD_synthase"/>
    <property type="match status" value="1"/>
</dbReference>
<evidence type="ECO:0000259" key="11">
    <source>
        <dbReference type="Pfam" id="PF02540"/>
    </source>
</evidence>
<dbReference type="SUPFAM" id="SSF52402">
    <property type="entry name" value="Adenine nucleotide alpha hydrolases-like"/>
    <property type="match status" value="1"/>
</dbReference>
<feature type="binding site" evidence="8">
    <location>
        <begin position="44"/>
        <end position="51"/>
    </location>
    <ligand>
        <name>ATP</name>
        <dbReference type="ChEBI" id="CHEBI:30616"/>
    </ligand>
</feature>
<dbReference type="InterPro" id="IPR022926">
    <property type="entry name" value="NH(3)-dep_NAD(+)_synth"/>
</dbReference>
<dbReference type="PANTHER" id="PTHR23090:SF7">
    <property type="entry name" value="NH(3)-DEPENDENT NAD(+) SYNTHETASE"/>
    <property type="match status" value="1"/>
</dbReference>
<organism evidence="12 13">
    <name type="scientific">Arcanobacterium hippocoleae</name>
    <dbReference type="NCBI Taxonomy" id="149017"/>
    <lineage>
        <taxon>Bacteria</taxon>
        <taxon>Bacillati</taxon>
        <taxon>Actinomycetota</taxon>
        <taxon>Actinomycetes</taxon>
        <taxon>Actinomycetales</taxon>
        <taxon>Actinomycetaceae</taxon>
        <taxon>Arcanobacterium</taxon>
    </lineage>
</organism>
<feature type="binding site" evidence="8">
    <location>
        <position position="162"/>
    </location>
    <ligand>
        <name>Mg(2+)</name>
        <dbReference type="ChEBI" id="CHEBI:18420"/>
    </ligand>
</feature>
<keyword evidence="13" id="KW-1185">Reference proteome</keyword>
<keyword evidence="6 8" id="KW-0460">Magnesium</keyword>
<feature type="binding site" description="in other chain" evidence="8">
    <location>
        <begin position="257"/>
        <end position="258"/>
    </location>
    <ligand>
        <name>deamido-NAD(+)</name>
        <dbReference type="ChEBI" id="CHEBI:58437"/>
        <note>ligand shared between two neighboring subunits</note>
    </ligand>
</feature>
<dbReference type="Gene3D" id="3.40.50.620">
    <property type="entry name" value="HUPs"/>
    <property type="match status" value="1"/>
</dbReference>
<feature type="binding site" evidence="8">
    <location>
        <position position="208"/>
    </location>
    <ligand>
        <name>ATP</name>
        <dbReference type="ChEBI" id="CHEBI:30616"/>
    </ligand>
</feature>